<keyword evidence="4" id="KW-1185">Reference proteome</keyword>
<name>A0A251YJ39_9MICO</name>
<accession>A0A251YJ39</accession>
<dbReference type="PANTHER" id="PTHR34406:SF1">
    <property type="entry name" value="PROTEIN YCEI"/>
    <property type="match status" value="1"/>
</dbReference>
<dbReference type="Pfam" id="PF04264">
    <property type="entry name" value="YceI"/>
    <property type="match status" value="1"/>
</dbReference>
<evidence type="ECO:0000259" key="2">
    <source>
        <dbReference type="SMART" id="SM00867"/>
    </source>
</evidence>
<feature type="domain" description="Lipid/polyisoprenoid-binding YceI-like" evidence="2">
    <location>
        <begin position="62"/>
        <end position="227"/>
    </location>
</feature>
<dbReference type="Proteomes" id="UP000195101">
    <property type="component" value="Unassembled WGS sequence"/>
</dbReference>
<dbReference type="AlphaFoldDB" id="A0A251YJ39"/>
<evidence type="ECO:0000313" key="4">
    <source>
        <dbReference type="Proteomes" id="UP000195101"/>
    </source>
</evidence>
<protein>
    <recommendedName>
        <fullName evidence="2">Lipid/polyisoprenoid-binding YceI-like domain-containing protein</fullName>
    </recommendedName>
</protein>
<evidence type="ECO:0000256" key="1">
    <source>
        <dbReference type="ARBA" id="ARBA00008812"/>
    </source>
</evidence>
<comment type="similarity">
    <text evidence="1">Belongs to the UPF0312 family.</text>
</comment>
<dbReference type="PANTHER" id="PTHR34406">
    <property type="entry name" value="PROTEIN YCEI"/>
    <property type="match status" value="1"/>
</dbReference>
<dbReference type="EMBL" id="MDJZ01000016">
    <property type="protein sequence ID" value="OUE24256.1"/>
    <property type="molecule type" value="Genomic_DNA"/>
</dbReference>
<proteinExistence type="inferred from homology"/>
<dbReference type="RefSeq" id="WP_086515001.1">
    <property type="nucleotide sequence ID" value="NZ_MDJZ01000016.1"/>
</dbReference>
<dbReference type="SUPFAM" id="SSF101874">
    <property type="entry name" value="YceI-like"/>
    <property type="match status" value="1"/>
</dbReference>
<dbReference type="InterPro" id="IPR036761">
    <property type="entry name" value="TTHA0802/YceI-like_sf"/>
</dbReference>
<dbReference type="OrthoDB" id="117810at2"/>
<evidence type="ECO:0000313" key="3">
    <source>
        <dbReference type="EMBL" id="OUE24256.1"/>
    </source>
</evidence>
<dbReference type="Gene3D" id="2.40.128.110">
    <property type="entry name" value="Lipid/polyisoprenoid-binding, YceI-like"/>
    <property type="match status" value="1"/>
</dbReference>
<sequence length="230" mass="23141">MQKKNKIILGTSAAVVVVLGVSAAAFGPAFYRDVIVGAPAAAPSVSAAPADSTLDTSNLSGDWQIGAGSTAGYRVAEVLNGTDVTVVGKTEDVSGTITVDGSTLQAATVTVDVGTIATDQPPRDDYFRGTAMEVSKYPDATFTLTQPVDAAVPASGEVATVDATGELTMHGVTQTVTVPLQAALTADGVQVSGSIPVTFSDYGVEAPSLGFVSVEDKGTVEFLVKATPAG</sequence>
<reference evidence="3 4" key="1">
    <citation type="submission" date="2016-08" db="EMBL/GenBank/DDBJ databases">
        <title>Genome sequence of Clavibacter michiganensis spp strain CFBP8019.</title>
        <authorList>
            <person name="Thapa S.P."/>
            <person name="Coaker G."/>
            <person name="Jacques M.-A."/>
        </authorList>
    </citation>
    <scope>NUCLEOTIDE SEQUENCE [LARGE SCALE GENOMIC DNA]</scope>
    <source>
        <strain evidence="3">CFBP8019</strain>
    </source>
</reference>
<dbReference type="SMART" id="SM00867">
    <property type="entry name" value="YceI"/>
    <property type="match status" value="1"/>
</dbReference>
<comment type="caution">
    <text evidence="3">The sequence shown here is derived from an EMBL/GenBank/DDBJ whole genome shotgun (WGS) entry which is preliminary data.</text>
</comment>
<gene>
    <name evidence="3" type="ORF">BFL37_10120</name>
</gene>
<dbReference type="InterPro" id="IPR007372">
    <property type="entry name" value="Lipid/polyisoprenoid-bd_YceI"/>
</dbReference>
<organism evidence="3 4">
    <name type="scientific">Clavibacter michiganensis</name>
    <dbReference type="NCBI Taxonomy" id="28447"/>
    <lineage>
        <taxon>Bacteria</taxon>
        <taxon>Bacillati</taxon>
        <taxon>Actinomycetota</taxon>
        <taxon>Actinomycetes</taxon>
        <taxon>Micrococcales</taxon>
        <taxon>Microbacteriaceae</taxon>
        <taxon>Clavibacter</taxon>
    </lineage>
</organism>